<gene>
    <name evidence="4" type="ORF">DZC73_20775</name>
</gene>
<keyword evidence="5" id="KW-1185">Reference proteome</keyword>
<dbReference type="GO" id="GO:0000270">
    <property type="term" value="P:peptidoglycan metabolic process"/>
    <property type="evidence" value="ECO:0007669"/>
    <property type="project" value="InterPro"/>
</dbReference>
<dbReference type="PROSITE" id="PS00922">
    <property type="entry name" value="TRANSGLYCOSYLASE"/>
    <property type="match status" value="1"/>
</dbReference>
<evidence type="ECO:0000313" key="4">
    <source>
        <dbReference type="EMBL" id="RQP22735.1"/>
    </source>
</evidence>
<accession>A0A3N7JUZ9</accession>
<dbReference type="InterPro" id="IPR008258">
    <property type="entry name" value="Transglycosylase_SLT_dom_1"/>
</dbReference>
<reference evidence="4 5" key="1">
    <citation type="submission" date="2018-08" db="EMBL/GenBank/DDBJ databases">
        <authorList>
            <person name="Khan S.A."/>
            <person name="Jeon C.O."/>
            <person name="Chun B.H."/>
            <person name="Jeong S.E."/>
        </authorList>
    </citation>
    <scope>NUCLEOTIDE SEQUENCE [LARGE SCALE GENOMIC DNA]</scope>
    <source>
        <strain evidence="4 5">S-16</strain>
    </source>
</reference>
<dbReference type="InterPro" id="IPR023346">
    <property type="entry name" value="Lysozyme-like_dom_sf"/>
</dbReference>
<dbReference type="RefSeq" id="WP_124542304.1">
    <property type="nucleotide sequence ID" value="NZ_QUSW01000006.1"/>
</dbReference>
<dbReference type="Pfam" id="PF01464">
    <property type="entry name" value="SLT"/>
    <property type="match status" value="1"/>
</dbReference>
<dbReference type="PANTHER" id="PTHR37423">
    <property type="entry name" value="SOLUBLE LYTIC MUREIN TRANSGLYCOSYLASE-RELATED"/>
    <property type="match status" value="1"/>
</dbReference>
<dbReference type="CDD" id="cd16896">
    <property type="entry name" value="LT_Slt70-like"/>
    <property type="match status" value="1"/>
</dbReference>
<comment type="caution">
    <text evidence="4">The sequence shown here is derived from an EMBL/GenBank/DDBJ whole genome shotgun (WGS) entry which is preliminary data.</text>
</comment>
<protein>
    <submittedName>
        <fullName evidence="4">Lytic transglycosylase domain-containing protein</fullName>
    </submittedName>
</protein>
<organism evidence="4 5">
    <name type="scientific">Piscinibacter terrae</name>
    <dbReference type="NCBI Taxonomy" id="2496871"/>
    <lineage>
        <taxon>Bacteria</taxon>
        <taxon>Pseudomonadati</taxon>
        <taxon>Pseudomonadota</taxon>
        <taxon>Betaproteobacteria</taxon>
        <taxon>Burkholderiales</taxon>
        <taxon>Sphaerotilaceae</taxon>
        <taxon>Piscinibacter</taxon>
    </lineage>
</organism>
<dbReference type="Gene3D" id="1.10.530.10">
    <property type="match status" value="1"/>
</dbReference>
<reference evidence="4 5" key="2">
    <citation type="submission" date="2018-12" db="EMBL/GenBank/DDBJ databases">
        <title>Rhizobacter gummiphilus sp. nov., a rubber-degrading bacterium isolated from the soil of a botanical garden in Japan.</title>
        <authorList>
            <person name="Shunsuke S.S."/>
        </authorList>
    </citation>
    <scope>NUCLEOTIDE SEQUENCE [LARGE SCALE GENOMIC DNA]</scope>
    <source>
        <strain evidence="4 5">S-16</strain>
    </source>
</reference>
<dbReference type="EMBL" id="QUSW01000006">
    <property type="protein sequence ID" value="RQP22735.1"/>
    <property type="molecule type" value="Genomic_DNA"/>
</dbReference>
<dbReference type="OrthoDB" id="9815002at2"/>
<dbReference type="Proteomes" id="UP000267464">
    <property type="component" value="Unassembled WGS sequence"/>
</dbReference>
<comment type="similarity">
    <text evidence="1">Belongs to the transglycosylase Slt family.</text>
</comment>
<dbReference type="SUPFAM" id="SSF53955">
    <property type="entry name" value="Lysozyme-like"/>
    <property type="match status" value="1"/>
</dbReference>
<feature type="domain" description="Transglycosylase SLT" evidence="3">
    <location>
        <begin position="54"/>
        <end position="157"/>
    </location>
</feature>
<feature type="chain" id="PRO_5018072200" evidence="2">
    <location>
        <begin position="22"/>
        <end position="190"/>
    </location>
</feature>
<evidence type="ECO:0000259" key="3">
    <source>
        <dbReference type="Pfam" id="PF01464"/>
    </source>
</evidence>
<name>A0A3N7JUZ9_9BURK</name>
<evidence type="ECO:0000256" key="2">
    <source>
        <dbReference type="SAM" id="SignalP"/>
    </source>
</evidence>
<dbReference type="PANTHER" id="PTHR37423:SF2">
    <property type="entry name" value="MEMBRANE-BOUND LYTIC MUREIN TRANSGLYCOSYLASE C"/>
    <property type="match status" value="1"/>
</dbReference>
<keyword evidence="2" id="KW-0732">Signal</keyword>
<feature type="signal peptide" evidence="2">
    <location>
        <begin position="1"/>
        <end position="21"/>
    </location>
</feature>
<proteinExistence type="inferred from homology"/>
<dbReference type="GO" id="GO:0008933">
    <property type="term" value="F:peptidoglycan lytic transglycosylase activity"/>
    <property type="evidence" value="ECO:0007669"/>
    <property type="project" value="InterPro"/>
</dbReference>
<sequence length="190" mass="20157">MKRHAAGAAVIACALAMPARAGLVLEPAWRPLGRLSGLGPRCSRLHMAEPFVQMIGEAAAVNGQDASLIKAIVHVESGFDAGAVSAKGAMGLMQLMPATAQQLGLDDARTQLLDPAVNLRVGAQHLARLLRLFPQRLDLALAAYNAGEGAVLKYAGIPPYAETQAYVRSVLDWYRVYSESTYAPPPCPAR</sequence>
<evidence type="ECO:0000256" key="1">
    <source>
        <dbReference type="ARBA" id="ARBA00007734"/>
    </source>
</evidence>
<dbReference type="AlphaFoldDB" id="A0A3N7JUZ9"/>
<evidence type="ECO:0000313" key="5">
    <source>
        <dbReference type="Proteomes" id="UP000267464"/>
    </source>
</evidence>
<dbReference type="GO" id="GO:0016020">
    <property type="term" value="C:membrane"/>
    <property type="evidence" value="ECO:0007669"/>
    <property type="project" value="InterPro"/>
</dbReference>
<dbReference type="InterPro" id="IPR000189">
    <property type="entry name" value="Transglyc_AS"/>
</dbReference>